<dbReference type="Gene3D" id="3.10.20.310">
    <property type="entry name" value="membrane protein fhac"/>
    <property type="match status" value="2"/>
</dbReference>
<dbReference type="EMBL" id="CP036290">
    <property type="protein sequence ID" value="QDU85851.1"/>
    <property type="molecule type" value="Genomic_DNA"/>
</dbReference>
<evidence type="ECO:0000256" key="2">
    <source>
        <dbReference type="ARBA" id="ARBA00022692"/>
    </source>
</evidence>
<dbReference type="PANTHER" id="PTHR12815:SF47">
    <property type="entry name" value="TRANSLOCATION AND ASSEMBLY MODULE SUBUNIT TAMA"/>
    <property type="match status" value="1"/>
</dbReference>
<evidence type="ECO:0000313" key="11">
    <source>
        <dbReference type="Proteomes" id="UP000319342"/>
    </source>
</evidence>
<dbReference type="AlphaFoldDB" id="A0A518D2Y8"/>
<keyword evidence="2" id="KW-0812">Transmembrane</keyword>
<dbReference type="GO" id="GO:0019867">
    <property type="term" value="C:outer membrane"/>
    <property type="evidence" value="ECO:0007669"/>
    <property type="project" value="InterPro"/>
</dbReference>
<reference evidence="10 11" key="1">
    <citation type="submission" date="2019-02" db="EMBL/GenBank/DDBJ databases">
        <title>Deep-cultivation of Planctomycetes and their phenomic and genomic characterization uncovers novel biology.</title>
        <authorList>
            <person name="Wiegand S."/>
            <person name="Jogler M."/>
            <person name="Boedeker C."/>
            <person name="Pinto D."/>
            <person name="Vollmers J."/>
            <person name="Rivas-Marin E."/>
            <person name="Kohn T."/>
            <person name="Peeters S.H."/>
            <person name="Heuer A."/>
            <person name="Rast P."/>
            <person name="Oberbeckmann S."/>
            <person name="Bunk B."/>
            <person name="Jeske O."/>
            <person name="Meyerdierks A."/>
            <person name="Storesund J.E."/>
            <person name="Kallscheuer N."/>
            <person name="Luecker S."/>
            <person name="Lage O.M."/>
            <person name="Pohl T."/>
            <person name="Merkel B.J."/>
            <person name="Hornburger P."/>
            <person name="Mueller R.-W."/>
            <person name="Bruemmer F."/>
            <person name="Labrenz M."/>
            <person name="Spormann A.M."/>
            <person name="Op den Camp H."/>
            <person name="Overmann J."/>
            <person name="Amann R."/>
            <person name="Jetten M.S.M."/>
            <person name="Mascher T."/>
            <person name="Medema M.H."/>
            <person name="Devos D.P."/>
            <person name="Kaster A.-K."/>
            <person name="Ovreas L."/>
            <person name="Rohde M."/>
            <person name="Galperin M.Y."/>
            <person name="Jogler C."/>
        </authorList>
    </citation>
    <scope>NUCLEOTIDE SEQUENCE [LARGE SCALE GENOMIC DNA]</scope>
    <source>
        <strain evidence="10 11">Pla163</strain>
    </source>
</reference>
<organism evidence="10 11">
    <name type="scientific">Rohdeia mirabilis</name>
    <dbReference type="NCBI Taxonomy" id="2528008"/>
    <lineage>
        <taxon>Bacteria</taxon>
        <taxon>Pseudomonadati</taxon>
        <taxon>Planctomycetota</taxon>
        <taxon>Planctomycetia</taxon>
        <taxon>Planctomycetia incertae sedis</taxon>
        <taxon>Rohdeia</taxon>
    </lineage>
</organism>
<keyword evidence="4" id="KW-0472">Membrane</keyword>
<sequence precursor="true">MLRAIPTILLLWALAFANPLLAAGAPLAAPAAAQQDGSAGPTRAELGAGDGTADDERFAAEPAPIVRSFEVIGGERLDPDRLRDALGLAIGAPYDAERVRRGIETLWTRGLRSELASLEVEGGIALRLRVTEMPLDLTPRFVGNEREDRLQVLEWAGLRDGQEVRVNQTYAIAQRIQASYLREGYAFVEVEPVLGELVLGDTARPATQDVIFQIAEGPRVFVDDVIYTGNTSLPNRGWGPWRSGLIHEARPVSRNPTFEWLFGGLFAKPFREESLKEDLVAMRQAYRDLGYLDAVVEVDHLEFSKNRRWVTIHVRVDEGEPYRVRSLRIEGFQRQPDPNDPRLSLDVPTELIVPEDELLALCDLAPGDVLTQFEIELDQRDIVRRYGDIGHIAHGSMPFYERFEFLEPQLVFDAEENVVDVVYRLAQGAPQYIREIQIEGNTRTRDRVIRREFADLFEGGRADLAKIERGIARLRGSGYFSMVGPASAGHREPTFRFVETSDSRWKDLVVTVEEGSQIRFDFGVEWSPDSGLAGRIGVTFQNFDISRWPSWEHPWDDVRSGRAFRGAGQTLRLFASPGTDFSRYQVSFTEPDLFGRHLDRIGSTVRFSRNFLGFRTHQEERDEFALSFFKQLDADTRLSLGYRTSAIQVDELTPGTASILDPLGVPDLLAQQVGESRVSGAELSLSRRIFDNALDPRDGYSASASLFVSDSAFASDFDFASLEGTGTLTGSFYEEPGVKPVYRLSLLAAAMVPYGDTDDVPYTERQFLGGSRRMRGFNFRGVGPNQRQNPIGGETMLYGSVEYLWPLVTQPIAGTTRELEVFRGGFFVDAGILDPDSFELDLGEYRLSAGFTVGMIQPLPLALNFGFPLVRREGDRRRTFSFTLSTN</sequence>
<feature type="chain" id="PRO_5021910055" evidence="7">
    <location>
        <begin position="23"/>
        <end position="887"/>
    </location>
</feature>
<feature type="signal peptide" evidence="7">
    <location>
        <begin position="1"/>
        <end position="22"/>
    </location>
</feature>
<feature type="region of interest" description="Disordered" evidence="6">
    <location>
        <begin position="33"/>
        <end position="54"/>
    </location>
</feature>
<dbReference type="InterPro" id="IPR010827">
    <property type="entry name" value="BamA/TamA_POTRA"/>
</dbReference>
<dbReference type="Pfam" id="PF07244">
    <property type="entry name" value="POTRA"/>
    <property type="match status" value="2"/>
</dbReference>
<evidence type="ECO:0000259" key="9">
    <source>
        <dbReference type="Pfam" id="PF07244"/>
    </source>
</evidence>
<proteinExistence type="predicted"/>
<evidence type="ECO:0000256" key="4">
    <source>
        <dbReference type="ARBA" id="ARBA00023136"/>
    </source>
</evidence>
<feature type="domain" description="POTRA" evidence="9">
    <location>
        <begin position="432"/>
        <end position="515"/>
    </location>
</feature>
<feature type="domain" description="Bacterial surface antigen (D15)" evidence="8">
    <location>
        <begin position="564"/>
        <end position="886"/>
    </location>
</feature>
<dbReference type="Pfam" id="PF01103">
    <property type="entry name" value="Omp85"/>
    <property type="match status" value="1"/>
</dbReference>
<evidence type="ECO:0000313" key="10">
    <source>
        <dbReference type="EMBL" id="QDU85851.1"/>
    </source>
</evidence>
<keyword evidence="5" id="KW-0998">Cell outer membrane</keyword>
<evidence type="ECO:0000256" key="6">
    <source>
        <dbReference type="SAM" id="MobiDB-lite"/>
    </source>
</evidence>
<dbReference type="Gene3D" id="2.40.160.50">
    <property type="entry name" value="membrane protein fhac: a member of the omp85/tpsb transporter family"/>
    <property type="match status" value="1"/>
</dbReference>
<keyword evidence="3 7" id="KW-0732">Signal</keyword>
<protein>
    <submittedName>
        <fullName evidence="10">Outer membrane protein assembly factor BamA</fullName>
    </submittedName>
</protein>
<evidence type="ECO:0000259" key="8">
    <source>
        <dbReference type="Pfam" id="PF01103"/>
    </source>
</evidence>
<dbReference type="InterPro" id="IPR039910">
    <property type="entry name" value="D15-like"/>
</dbReference>
<evidence type="ECO:0000256" key="5">
    <source>
        <dbReference type="ARBA" id="ARBA00023237"/>
    </source>
</evidence>
<dbReference type="RefSeq" id="WP_145189974.1">
    <property type="nucleotide sequence ID" value="NZ_CP036290.1"/>
</dbReference>
<evidence type="ECO:0000256" key="7">
    <source>
        <dbReference type="SAM" id="SignalP"/>
    </source>
</evidence>
<name>A0A518D2Y8_9BACT</name>
<dbReference type="OrthoDB" id="231360at2"/>
<feature type="domain" description="POTRA" evidence="9">
    <location>
        <begin position="268"/>
        <end position="319"/>
    </location>
</feature>
<keyword evidence="11" id="KW-1185">Reference proteome</keyword>
<evidence type="ECO:0000256" key="3">
    <source>
        <dbReference type="ARBA" id="ARBA00022729"/>
    </source>
</evidence>
<dbReference type="PANTHER" id="PTHR12815">
    <property type="entry name" value="SORTING AND ASSEMBLY MACHINERY SAMM50 PROTEIN FAMILY MEMBER"/>
    <property type="match status" value="1"/>
</dbReference>
<dbReference type="InterPro" id="IPR000184">
    <property type="entry name" value="Bac_surfAg_D15"/>
</dbReference>
<evidence type="ECO:0000256" key="1">
    <source>
        <dbReference type="ARBA" id="ARBA00004370"/>
    </source>
</evidence>
<comment type="subcellular location">
    <subcellularLocation>
        <location evidence="1">Membrane</location>
    </subcellularLocation>
</comment>
<dbReference type="Proteomes" id="UP000319342">
    <property type="component" value="Chromosome"/>
</dbReference>
<accession>A0A518D2Y8</accession>
<gene>
    <name evidence="10" type="primary">bamA</name>
    <name evidence="10" type="ORF">Pla163_29970</name>
</gene>